<evidence type="ECO:0000259" key="2">
    <source>
        <dbReference type="Pfam" id="PF00975"/>
    </source>
</evidence>
<keyword evidence="4" id="KW-1185">Reference proteome</keyword>
<sequence length="121" mass="13166">HIPRPSTSVSSLSRAELVSVLRDYGATPDEVLEDPELLDLVLPTIRADFAMIERYRYVPSPPLTCPLTAVGGLDDPGVSTDDITAWARYTTGPVSTHFLPGGHFFPISHGPELRELVRAAL</sequence>
<comment type="similarity">
    <text evidence="1">Belongs to the thioesterase family.</text>
</comment>
<dbReference type="EMBL" id="JBHTIS010002569">
    <property type="protein sequence ID" value="MFD1050044.1"/>
    <property type="molecule type" value="Genomic_DNA"/>
</dbReference>
<dbReference type="Pfam" id="PF00975">
    <property type="entry name" value="Thioesterase"/>
    <property type="match status" value="1"/>
</dbReference>
<name>A0ABW3MK66_9PSEU</name>
<evidence type="ECO:0000313" key="4">
    <source>
        <dbReference type="Proteomes" id="UP001597045"/>
    </source>
</evidence>
<dbReference type="PANTHER" id="PTHR11487:SF0">
    <property type="entry name" value="S-ACYL FATTY ACID SYNTHASE THIOESTERASE, MEDIUM CHAIN"/>
    <property type="match status" value="1"/>
</dbReference>
<feature type="non-terminal residue" evidence="3">
    <location>
        <position position="1"/>
    </location>
</feature>
<accession>A0ABW3MK66</accession>
<protein>
    <submittedName>
        <fullName evidence="3">Thioesterase II family protein</fullName>
    </submittedName>
</protein>
<organism evidence="3 4">
    <name type="scientific">Kibdelosporangium lantanae</name>
    <dbReference type="NCBI Taxonomy" id="1497396"/>
    <lineage>
        <taxon>Bacteria</taxon>
        <taxon>Bacillati</taxon>
        <taxon>Actinomycetota</taxon>
        <taxon>Actinomycetes</taxon>
        <taxon>Pseudonocardiales</taxon>
        <taxon>Pseudonocardiaceae</taxon>
        <taxon>Kibdelosporangium</taxon>
    </lineage>
</organism>
<reference evidence="4" key="1">
    <citation type="journal article" date="2019" name="Int. J. Syst. Evol. Microbiol.">
        <title>The Global Catalogue of Microorganisms (GCM) 10K type strain sequencing project: providing services to taxonomists for standard genome sequencing and annotation.</title>
        <authorList>
            <consortium name="The Broad Institute Genomics Platform"/>
            <consortium name="The Broad Institute Genome Sequencing Center for Infectious Disease"/>
            <person name="Wu L."/>
            <person name="Ma J."/>
        </authorList>
    </citation>
    <scope>NUCLEOTIDE SEQUENCE [LARGE SCALE GENOMIC DNA]</scope>
    <source>
        <strain evidence="4">JCM 31486</strain>
    </source>
</reference>
<evidence type="ECO:0000313" key="3">
    <source>
        <dbReference type="EMBL" id="MFD1050044.1"/>
    </source>
</evidence>
<dbReference type="Gene3D" id="3.40.50.1820">
    <property type="entry name" value="alpha/beta hydrolase"/>
    <property type="match status" value="1"/>
</dbReference>
<dbReference type="InterPro" id="IPR012223">
    <property type="entry name" value="TEII"/>
</dbReference>
<dbReference type="Proteomes" id="UP001597045">
    <property type="component" value="Unassembled WGS sequence"/>
</dbReference>
<dbReference type="PANTHER" id="PTHR11487">
    <property type="entry name" value="THIOESTERASE"/>
    <property type="match status" value="1"/>
</dbReference>
<dbReference type="InterPro" id="IPR001031">
    <property type="entry name" value="Thioesterase"/>
</dbReference>
<evidence type="ECO:0000256" key="1">
    <source>
        <dbReference type="ARBA" id="ARBA00007169"/>
    </source>
</evidence>
<comment type="caution">
    <text evidence="3">The sequence shown here is derived from an EMBL/GenBank/DDBJ whole genome shotgun (WGS) entry which is preliminary data.</text>
</comment>
<dbReference type="InterPro" id="IPR029058">
    <property type="entry name" value="AB_hydrolase_fold"/>
</dbReference>
<feature type="domain" description="Thioesterase" evidence="2">
    <location>
        <begin position="14"/>
        <end position="118"/>
    </location>
</feature>
<proteinExistence type="inferred from homology"/>
<gene>
    <name evidence="3" type="ORF">ACFQ1S_33210</name>
</gene>
<dbReference type="SUPFAM" id="SSF53474">
    <property type="entry name" value="alpha/beta-Hydrolases"/>
    <property type="match status" value="1"/>
</dbReference>